<proteinExistence type="predicted"/>
<dbReference type="EMBL" id="JACBNQ010000024">
    <property type="protein sequence ID" value="NYB75587.1"/>
    <property type="molecule type" value="Genomic_DNA"/>
</dbReference>
<dbReference type="PANTHER" id="PTHR34818">
    <property type="entry name" value="PROTEIN BLI-3"/>
    <property type="match status" value="1"/>
</dbReference>
<accession>A0A974BMS7</accession>
<keyword evidence="3" id="KW-1185">Reference proteome</keyword>
<dbReference type="AlphaFoldDB" id="A0A974BMS7"/>
<evidence type="ECO:0000313" key="2">
    <source>
        <dbReference type="EMBL" id="NYB75587.1"/>
    </source>
</evidence>
<dbReference type="SUPFAM" id="SSF50475">
    <property type="entry name" value="FMN-binding split barrel"/>
    <property type="match status" value="1"/>
</dbReference>
<gene>
    <name evidence="2" type="ORF">HZF24_15675</name>
</gene>
<dbReference type="PANTHER" id="PTHR34818:SF1">
    <property type="entry name" value="PROTEIN BLI-3"/>
    <property type="match status" value="1"/>
</dbReference>
<dbReference type="Gene3D" id="2.30.110.10">
    <property type="entry name" value="Electron Transport, Fmn-binding Protein, Chain A"/>
    <property type="match status" value="1"/>
</dbReference>
<dbReference type="InterPro" id="IPR012349">
    <property type="entry name" value="Split_barrel_FMN-bd"/>
</dbReference>
<evidence type="ECO:0000259" key="1">
    <source>
        <dbReference type="Pfam" id="PF16242"/>
    </source>
</evidence>
<comment type="caution">
    <text evidence="2">The sequence shown here is derived from an EMBL/GenBank/DDBJ whole genome shotgun (WGS) entry which is preliminary data.</text>
</comment>
<dbReference type="Pfam" id="PF16242">
    <property type="entry name" value="Pyrid_ox_like"/>
    <property type="match status" value="1"/>
</dbReference>
<reference evidence="2" key="1">
    <citation type="submission" date="2020-07" db="EMBL/GenBank/DDBJ databases">
        <title>Genomic analysis of a strain of Sedimentibacter Hydroxybenzoicus DSM7310.</title>
        <authorList>
            <person name="Ma S."/>
        </authorList>
    </citation>
    <scope>NUCLEOTIDE SEQUENCE</scope>
    <source>
        <strain evidence="2">DSM 7310</strain>
    </source>
</reference>
<organism evidence="2 3">
    <name type="scientific">Sedimentibacter hydroxybenzoicus DSM 7310</name>
    <dbReference type="NCBI Taxonomy" id="1123245"/>
    <lineage>
        <taxon>Bacteria</taxon>
        <taxon>Bacillati</taxon>
        <taxon>Bacillota</taxon>
        <taxon>Tissierellia</taxon>
        <taxon>Sedimentibacter</taxon>
    </lineage>
</organism>
<evidence type="ECO:0000313" key="3">
    <source>
        <dbReference type="Proteomes" id="UP000611629"/>
    </source>
</evidence>
<protein>
    <submittedName>
        <fullName evidence="2">Pyridoxamine 5'-phosphate oxidase family protein</fullName>
    </submittedName>
</protein>
<dbReference type="InterPro" id="IPR052917">
    <property type="entry name" value="Stress-Dev_Protein"/>
</dbReference>
<sequence length="127" mass="14421">MKNSTDATIAKIDDNGYPRASTISNIKTDGIKTVWFSTGLSSHKVKFFKLNNKASVCYCDGENNITLIGTIEILSDPELKKQLWVDWFINHFPGGVTDPNYCILKFTTNSAFFWIDNQYEEIELKGE</sequence>
<dbReference type="InterPro" id="IPR038725">
    <property type="entry name" value="YdaG_split_barrel_FMN-bd"/>
</dbReference>
<feature type="domain" description="General stress protein FMN-binding split barrel" evidence="1">
    <location>
        <begin position="27"/>
        <end position="116"/>
    </location>
</feature>
<dbReference type="Proteomes" id="UP000611629">
    <property type="component" value="Unassembled WGS sequence"/>
</dbReference>
<name>A0A974BMS7_SEDHY</name>